<dbReference type="OrthoDB" id="765031at2"/>
<evidence type="ECO:0000313" key="1">
    <source>
        <dbReference type="EMBL" id="SMC45755.1"/>
    </source>
</evidence>
<accession>A0A1W1ZBG7</accession>
<name>A0A1W1ZBG7_9SPHI</name>
<organism evidence="1 2">
    <name type="scientific">Pedobacter africanus</name>
    <dbReference type="NCBI Taxonomy" id="151894"/>
    <lineage>
        <taxon>Bacteria</taxon>
        <taxon>Pseudomonadati</taxon>
        <taxon>Bacteroidota</taxon>
        <taxon>Sphingobacteriia</taxon>
        <taxon>Sphingobacteriales</taxon>
        <taxon>Sphingobacteriaceae</taxon>
        <taxon>Pedobacter</taxon>
    </lineage>
</organism>
<protein>
    <recommendedName>
        <fullName evidence="3">Phage protein, HK97 gp10 family</fullName>
    </recommendedName>
</protein>
<evidence type="ECO:0008006" key="3">
    <source>
        <dbReference type="Google" id="ProtNLM"/>
    </source>
</evidence>
<proteinExistence type="predicted"/>
<gene>
    <name evidence="1" type="ORF">SAMN04488524_0565</name>
</gene>
<dbReference type="RefSeq" id="WP_084236893.1">
    <property type="nucleotide sequence ID" value="NZ_FWXT01000001.1"/>
</dbReference>
<evidence type="ECO:0000313" key="2">
    <source>
        <dbReference type="Proteomes" id="UP000192756"/>
    </source>
</evidence>
<keyword evidence="2" id="KW-1185">Reference proteome</keyword>
<reference evidence="2" key="1">
    <citation type="submission" date="2017-04" db="EMBL/GenBank/DDBJ databases">
        <authorList>
            <person name="Varghese N."/>
            <person name="Submissions S."/>
        </authorList>
    </citation>
    <scope>NUCLEOTIDE SEQUENCE [LARGE SCALE GENOMIC DNA]</scope>
    <source>
        <strain evidence="2">DSM 12126</strain>
    </source>
</reference>
<dbReference type="AlphaFoldDB" id="A0A1W1ZBG7"/>
<dbReference type="Proteomes" id="UP000192756">
    <property type="component" value="Unassembled WGS sequence"/>
</dbReference>
<sequence length="139" mass="15561">MSRLSGAEKLIKRLNELGKADFVRSEIAAASFQIEFDAKQNASSITNAPPEVVQLISRSVINNGLTAVINQNSLPMGAYIEFGTGGHVKVADEWRDMAWQFYVNGKGRLRAHPYMYPAFVKGRDMFIKSLRAKIRQLTK</sequence>
<dbReference type="STRING" id="151894.SAMN04488524_0565"/>
<dbReference type="EMBL" id="FWXT01000001">
    <property type="protein sequence ID" value="SMC45755.1"/>
    <property type="molecule type" value="Genomic_DNA"/>
</dbReference>